<evidence type="ECO:0000313" key="16">
    <source>
        <dbReference type="Proteomes" id="UP000677126"/>
    </source>
</evidence>
<feature type="signal peptide" evidence="12">
    <location>
        <begin position="1"/>
        <end position="22"/>
    </location>
</feature>
<evidence type="ECO:0000259" key="13">
    <source>
        <dbReference type="Pfam" id="PF00593"/>
    </source>
</evidence>
<dbReference type="InterPro" id="IPR010917">
    <property type="entry name" value="TonB_rcpt_CS"/>
</dbReference>
<keyword evidence="16" id="KW-1185">Reference proteome</keyword>
<evidence type="ECO:0000256" key="11">
    <source>
        <dbReference type="RuleBase" id="RU003357"/>
    </source>
</evidence>
<feature type="short sequence motif" description="TonB C-terminal box" evidence="10">
    <location>
        <begin position="770"/>
        <end position="787"/>
    </location>
</feature>
<accession>A0ABX8E842</accession>
<evidence type="ECO:0000256" key="3">
    <source>
        <dbReference type="ARBA" id="ARBA00022452"/>
    </source>
</evidence>
<dbReference type="InterPro" id="IPR037066">
    <property type="entry name" value="Plug_dom_sf"/>
</dbReference>
<name>A0ABX8E842_9SPHN</name>
<evidence type="ECO:0000256" key="1">
    <source>
        <dbReference type="ARBA" id="ARBA00004571"/>
    </source>
</evidence>
<dbReference type="SUPFAM" id="SSF56935">
    <property type="entry name" value="Porins"/>
    <property type="match status" value="1"/>
</dbReference>
<dbReference type="Gene3D" id="2.170.130.10">
    <property type="entry name" value="TonB-dependent receptor, plug domain"/>
    <property type="match status" value="1"/>
</dbReference>
<comment type="similarity">
    <text evidence="9 11">Belongs to the TonB-dependent receptor family.</text>
</comment>
<dbReference type="InterPro" id="IPR036942">
    <property type="entry name" value="Beta-barrel_TonB_sf"/>
</dbReference>
<dbReference type="RefSeq" id="WP_213500876.1">
    <property type="nucleotide sequence ID" value="NZ_CP054856.1"/>
</dbReference>
<feature type="chain" id="PRO_5045108704" evidence="12">
    <location>
        <begin position="23"/>
        <end position="787"/>
    </location>
</feature>
<gene>
    <name evidence="15" type="ORF">HT578_17360</name>
</gene>
<feature type="domain" description="TonB-dependent receptor plug" evidence="14">
    <location>
        <begin position="59"/>
        <end position="160"/>
    </location>
</feature>
<sequence>MRRCSAIAAGLWCASLAAPATAQTSATQTTGIRTEDDEVPTIVVTAPGGRFDLDDAIQLDASDITRNGTPDLLGVLTRTLPGASLQDAQGNPWQPNLVYRGFVASPLQGQAQGIAVYLDGARFNQPFGDTVGFDLIPDAAIRSVTLADPSPAYGLNALGGSMVLQTATGRSDPGMDASLAAGRFGERTVSLSAGGRTGAFSYFGAFQSRRERGWRDFSPSDLVNGYADLGLDGVDAGVHVKFIAADTDLTGNGVAPVELLAARRRSVFSWPDNSQSRYGRISVHPWVALGSDTRIEATAYRQRLKVSTLNGDVADIEPCEDDEALLCLEAAGDDDDDDDGDGGEASWVLTDPAGLSIPAVPGVDGYGVLNRGNVHTRSMGVLAQIIDERALWTGENHLALGFSYDTSTSTFGAGTTLGALTEDRSVEGLGVQIVQEDGAIAPVRLTATTRYWGLFLADSLPLTDSLRAEIGLRYNRARIELIDGIGTALNGTHHFSRLNPGIEFDWRVAPALTLRAGYTETNRTPTPAELSCADEDAPCSLTNFFVADPPLKQVVAKTFEVGAAGQIAQGGWTLDWLASGWRTTNTDDIQYVASEVRGRAYFRNMGSTRRQGLELTVKAQNGGWRIAAGYAFTDATFRQALAVSSPSHPLADEDGQIEVRPGDRLPGIARHGATLSADYEGELGSRTFSIGGDVLARSGQGLVGDEANLTPRVPGYVLVHLRASLELVPGLSLFANVRNLLDRDYATFGTFSEVDEVDLAEAPDASNPRAYGPGAPRRWTLGLRARF</sequence>
<dbReference type="PANTHER" id="PTHR30069">
    <property type="entry name" value="TONB-DEPENDENT OUTER MEMBRANE RECEPTOR"/>
    <property type="match status" value="1"/>
</dbReference>
<proteinExistence type="inferred from homology"/>
<evidence type="ECO:0000256" key="9">
    <source>
        <dbReference type="PROSITE-ProRule" id="PRU01360"/>
    </source>
</evidence>
<evidence type="ECO:0000256" key="6">
    <source>
        <dbReference type="ARBA" id="ARBA00023077"/>
    </source>
</evidence>
<protein>
    <submittedName>
        <fullName evidence="15">TonB-dependent receptor</fullName>
    </submittedName>
</protein>
<keyword evidence="5 12" id="KW-0732">Signal</keyword>
<dbReference type="InterPro" id="IPR039426">
    <property type="entry name" value="TonB-dep_rcpt-like"/>
</dbReference>
<keyword evidence="7 9" id="KW-0472">Membrane</keyword>
<comment type="subcellular location">
    <subcellularLocation>
        <location evidence="1 9">Cell outer membrane</location>
        <topology evidence="1 9">Multi-pass membrane protein</topology>
    </subcellularLocation>
</comment>
<dbReference type="Pfam" id="PF07715">
    <property type="entry name" value="Plug"/>
    <property type="match status" value="1"/>
</dbReference>
<organism evidence="15 16">
    <name type="scientific">Novosphingobium decolorationis</name>
    <dbReference type="NCBI Taxonomy" id="2698673"/>
    <lineage>
        <taxon>Bacteria</taxon>
        <taxon>Pseudomonadati</taxon>
        <taxon>Pseudomonadota</taxon>
        <taxon>Alphaproteobacteria</taxon>
        <taxon>Sphingomonadales</taxon>
        <taxon>Sphingomonadaceae</taxon>
        <taxon>Novosphingobium</taxon>
    </lineage>
</organism>
<dbReference type="PROSITE" id="PS52016">
    <property type="entry name" value="TONB_DEPENDENT_REC_3"/>
    <property type="match status" value="1"/>
</dbReference>
<dbReference type="EMBL" id="CP054856">
    <property type="protein sequence ID" value="QVM85224.1"/>
    <property type="molecule type" value="Genomic_DNA"/>
</dbReference>
<keyword evidence="15" id="KW-0675">Receptor</keyword>
<dbReference type="Gene3D" id="2.40.170.20">
    <property type="entry name" value="TonB-dependent receptor, beta-barrel domain"/>
    <property type="match status" value="1"/>
</dbReference>
<keyword evidence="2 9" id="KW-0813">Transport</keyword>
<dbReference type="Pfam" id="PF00593">
    <property type="entry name" value="TonB_dep_Rec_b-barrel"/>
    <property type="match status" value="1"/>
</dbReference>
<dbReference type="InterPro" id="IPR000531">
    <property type="entry name" value="Beta-barrel_TonB"/>
</dbReference>
<evidence type="ECO:0000313" key="15">
    <source>
        <dbReference type="EMBL" id="QVM85224.1"/>
    </source>
</evidence>
<keyword evidence="8 9" id="KW-0998">Cell outer membrane</keyword>
<evidence type="ECO:0000256" key="7">
    <source>
        <dbReference type="ARBA" id="ARBA00023136"/>
    </source>
</evidence>
<keyword evidence="3 9" id="KW-1134">Transmembrane beta strand</keyword>
<evidence type="ECO:0000259" key="14">
    <source>
        <dbReference type="Pfam" id="PF07715"/>
    </source>
</evidence>
<dbReference type="PANTHER" id="PTHR30069:SF39">
    <property type="entry name" value="BLL6183 PROTEIN"/>
    <property type="match status" value="1"/>
</dbReference>
<keyword evidence="6 11" id="KW-0798">TonB box</keyword>
<evidence type="ECO:0000256" key="5">
    <source>
        <dbReference type="ARBA" id="ARBA00022729"/>
    </source>
</evidence>
<evidence type="ECO:0000256" key="2">
    <source>
        <dbReference type="ARBA" id="ARBA00022448"/>
    </source>
</evidence>
<evidence type="ECO:0000256" key="4">
    <source>
        <dbReference type="ARBA" id="ARBA00022692"/>
    </source>
</evidence>
<evidence type="ECO:0000256" key="10">
    <source>
        <dbReference type="PROSITE-ProRule" id="PRU10144"/>
    </source>
</evidence>
<dbReference type="Proteomes" id="UP000677126">
    <property type="component" value="Chromosome"/>
</dbReference>
<dbReference type="InterPro" id="IPR012910">
    <property type="entry name" value="Plug_dom"/>
</dbReference>
<reference evidence="15 16" key="1">
    <citation type="journal article" date="2021" name="Int. J. Syst. Evol. Microbiol.">
        <title>Novosphingobium decolorationis sp. nov., an aniline blue-decolourizing bacterium isolated from East Pacific sediment.</title>
        <authorList>
            <person name="Chen X."/>
            <person name="Dong B."/>
            <person name="Chen T."/>
            <person name="Ren N."/>
            <person name="Wang J."/>
            <person name="Xu Y."/>
            <person name="Yang J."/>
            <person name="Zhu S."/>
            <person name="Chen J."/>
        </authorList>
    </citation>
    <scope>NUCLEOTIDE SEQUENCE [LARGE SCALE GENOMIC DNA]</scope>
    <source>
        <strain evidence="15 16">502str22</strain>
    </source>
</reference>
<evidence type="ECO:0000256" key="12">
    <source>
        <dbReference type="SAM" id="SignalP"/>
    </source>
</evidence>
<evidence type="ECO:0000256" key="8">
    <source>
        <dbReference type="ARBA" id="ARBA00023237"/>
    </source>
</evidence>
<feature type="domain" description="TonB-dependent receptor-like beta-barrel" evidence="13">
    <location>
        <begin position="388"/>
        <end position="740"/>
    </location>
</feature>
<keyword evidence="4 9" id="KW-0812">Transmembrane</keyword>
<dbReference type="PROSITE" id="PS01156">
    <property type="entry name" value="TONB_DEPENDENT_REC_2"/>
    <property type="match status" value="1"/>
</dbReference>